<reference evidence="4 5" key="2">
    <citation type="submission" date="2024-07" db="EMBL/GenBank/DDBJ databases">
        <authorList>
            <person name="Akdeniz Z."/>
        </authorList>
    </citation>
    <scope>NUCLEOTIDE SEQUENCE [LARGE SCALE GENOMIC DNA]</scope>
</reference>
<feature type="transmembrane region" description="Helical" evidence="1">
    <location>
        <begin position="78"/>
        <end position="110"/>
    </location>
</feature>
<dbReference type="AlphaFoldDB" id="A0AA86V3S7"/>
<keyword evidence="1" id="KW-0472">Membrane</keyword>
<evidence type="ECO:0000313" key="4">
    <source>
        <dbReference type="EMBL" id="CAL5986330.1"/>
    </source>
</evidence>
<protein>
    <submittedName>
        <fullName evidence="4">Hypothetical_protein</fullName>
    </submittedName>
</protein>
<evidence type="ECO:0000313" key="5">
    <source>
        <dbReference type="Proteomes" id="UP001642409"/>
    </source>
</evidence>
<keyword evidence="1" id="KW-0812">Transmembrane</keyword>
<evidence type="ECO:0000256" key="1">
    <source>
        <dbReference type="SAM" id="Phobius"/>
    </source>
</evidence>
<feature type="chain" id="PRO_5041683864" evidence="2">
    <location>
        <begin position="16"/>
        <end position="178"/>
    </location>
</feature>
<keyword evidence="5" id="KW-1185">Reference proteome</keyword>
<sequence length="178" mass="20901">MFFFNWHCLMMVAFAQIIYPLSFSKLPFEETLRQIGAFQWSFDLMTFRLGAFSLSTSECPQLRFVRRLFFDILRRFNFLTYFSLFFSFSRWVFGIVCLLSDFLVVIRFYFVSLNLSITAAAVSNQLFNSLYNLAIFSLRDQIFLSLPFALESLLSGHKRVEPVLKVETQSFVCAVSRK</sequence>
<organism evidence="3">
    <name type="scientific">Hexamita inflata</name>
    <dbReference type="NCBI Taxonomy" id="28002"/>
    <lineage>
        <taxon>Eukaryota</taxon>
        <taxon>Metamonada</taxon>
        <taxon>Diplomonadida</taxon>
        <taxon>Hexamitidae</taxon>
        <taxon>Hexamitinae</taxon>
        <taxon>Hexamita</taxon>
    </lineage>
</organism>
<feature type="signal peptide" evidence="2">
    <location>
        <begin position="1"/>
        <end position="15"/>
    </location>
</feature>
<comment type="caution">
    <text evidence="3">The sequence shown here is derived from an EMBL/GenBank/DDBJ whole genome shotgun (WGS) entry which is preliminary data.</text>
</comment>
<keyword evidence="2" id="KW-0732">Signal</keyword>
<dbReference type="EMBL" id="CATOUU010001169">
    <property type="protein sequence ID" value="CAI9975326.1"/>
    <property type="molecule type" value="Genomic_DNA"/>
</dbReference>
<evidence type="ECO:0000256" key="2">
    <source>
        <dbReference type="SAM" id="SignalP"/>
    </source>
</evidence>
<gene>
    <name evidence="3" type="ORF">HINF_LOCUS62971</name>
    <name evidence="4" type="ORF">HINF_LOCUS9353</name>
</gene>
<dbReference type="EMBL" id="CAXDID020000020">
    <property type="protein sequence ID" value="CAL5986330.1"/>
    <property type="molecule type" value="Genomic_DNA"/>
</dbReference>
<reference evidence="3" key="1">
    <citation type="submission" date="2023-06" db="EMBL/GenBank/DDBJ databases">
        <authorList>
            <person name="Kurt Z."/>
        </authorList>
    </citation>
    <scope>NUCLEOTIDE SEQUENCE</scope>
</reference>
<accession>A0AA86V3S7</accession>
<keyword evidence="1" id="KW-1133">Transmembrane helix</keyword>
<evidence type="ECO:0000313" key="3">
    <source>
        <dbReference type="EMBL" id="CAI9975326.1"/>
    </source>
</evidence>
<name>A0AA86V3S7_9EUKA</name>
<proteinExistence type="predicted"/>
<dbReference type="Proteomes" id="UP001642409">
    <property type="component" value="Unassembled WGS sequence"/>
</dbReference>